<keyword evidence="2" id="KW-1185">Reference proteome</keyword>
<dbReference type="RefSeq" id="XP_064665293.1">
    <property type="nucleotide sequence ID" value="XM_064816293.1"/>
</dbReference>
<gene>
    <name evidence="1" type="ORF">N656DRAFT_785048</name>
</gene>
<protein>
    <submittedName>
        <fullName evidence="1">Uncharacterized protein</fullName>
    </submittedName>
</protein>
<dbReference type="EMBL" id="MU853370">
    <property type="protein sequence ID" value="KAK4107723.1"/>
    <property type="molecule type" value="Genomic_DNA"/>
</dbReference>
<comment type="caution">
    <text evidence="1">The sequence shown here is derived from an EMBL/GenBank/DDBJ whole genome shotgun (WGS) entry which is preliminary data.</text>
</comment>
<sequence>MTSPSSKTTYFLTPGWDCPLNSIPLGSVITNPAEPNLTLFRPSPDDLDTPIQVKEIPLFSSTVGNNNNNLGDTGTLTNGVRPGQGLFYTFLTLSGLGIEDDSLTFHIDRRLGRNLLAYSFRGLRVSWFEPSDALKRKAVHTALQEGASASPEPVCCLYMVTGIRTISGAGVTVPSARRRGCRVELAVELEPDIDPDCQSDGRLSLGEGGGEGEREGLPVVFAFELRELRVSPQGEVTLGDVFRDNCECEGSRKESSIAELQAGLDRDFGEGVFVAIEGFDEQDGKPCRIVAPSPACVDLLTAGSARIDRHSVMHTTAL</sequence>
<organism evidence="1 2">
    <name type="scientific">Canariomyces notabilis</name>
    <dbReference type="NCBI Taxonomy" id="2074819"/>
    <lineage>
        <taxon>Eukaryota</taxon>
        <taxon>Fungi</taxon>
        <taxon>Dikarya</taxon>
        <taxon>Ascomycota</taxon>
        <taxon>Pezizomycotina</taxon>
        <taxon>Sordariomycetes</taxon>
        <taxon>Sordariomycetidae</taxon>
        <taxon>Sordariales</taxon>
        <taxon>Chaetomiaceae</taxon>
        <taxon>Canariomyces</taxon>
    </lineage>
</organism>
<accession>A0AAN6QCL9</accession>
<proteinExistence type="predicted"/>
<name>A0AAN6QCL9_9PEZI</name>
<dbReference type="AlphaFoldDB" id="A0AAN6QCL9"/>
<evidence type="ECO:0000313" key="1">
    <source>
        <dbReference type="EMBL" id="KAK4107723.1"/>
    </source>
</evidence>
<evidence type="ECO:0000313" key="2">
    <source>
        <dbReference type="Proteomes" id="UP001302812"/>
    </source>
</evidence>
<reference evidence="1" key="1">
    <citation type="journal article" date="2023" name="Mol. Phylogenet. Evol.">
        <title>Genome-scale phylogeny and comparative genomics of the fungal order Sordariales.</title>
        <authorList>
            <person name="Hensen N."/>
            <person name="Bonometti L."/>
            <person name="Westerberg I."/>
            <person name="Brannstrom I.O."/>
            <person name="Guillou S."/>
            <person name="Cros-Aarteil S."/>
            <person name="Calhoun S."/>
            <person name="Haridas S."/>
            <person name="Kuo A."/>
            <person name="Mondo S."/>
            <person name="Pangilinan J."/>
            <person name="Riley R."/>
            <person name="LaButti K."/>
            <person name="Andreopoulos B."/>
            <person name="Lipzen A."/>
            <person name="Chen C."/>
            <person name="Yan M."/>
            <person name="Daum C."/>
            <person name="Ng V."/>
            <person name="Clum A."/>
            <person name="Steindorff A."/>
            <person name="Ohm R.A."/>
            <person name="Martin F."/>
            <person name="Silar P."/>
            <person name="Natvig D.O."/>
            <person name="Lalanne C."/>
            <person name="Gautier V."/>
            <person name="Ament-Velasquez S.L."/>
            <person name="Kruys A."/>
            <person name="Hutchinson M.I."/>
            <person name="Powell A.J."/>
            <person name="Barry K."/>
            <person name="Miller A.N."/>
            <person name="Grigoriev I.V."/>
            <person name="Debuchy R."/>
            <person name="Gladieux P."/>
            <person name="Hiltunen Thoren M."/>
            <person name="Johannesson H."/>
        </authorList>
    </citation>
    <scope>NUCLEOTIDE SEQUENCE</scope>
    <source>
        <strain evidence="1">CBS 508.74</strain>
    </source>
</reference>
<reference evidence="1" key="2">
    <citation type="submission" date="2023-05" db="EMBL/GenBank/DDBJ databases">
        <authorList>
            <consortium name="Lawrence Berkeley National Laboratory"/>
            <person name="Steindorff A."/>
            <person name="Hensen N."/>
            <person name="Bonometti L."/>
            <person name="Westerberg I."/>
            <person name="Brannstrom I.O."/>
            <person name="Guillou S."/>
            <person name="Cros-Aarteil S."/>
            <person name="Calhoun S."/>
            <person name="Haridas S."/>
            <person name="Kuo A."/>
            <person name="Mondo S."/>
            <person name="Pangilinan J."/>
            <person name="Riley R."/>
            <person name="Labutti K."/>
            <person name="Andreopoulos B."/>
            <person name="Lipzen A."/>
            <person name="Chen C."/>
            <person name="Yanf M."/>
            <person name="Daum C."/>
            <person name="Ng V."/>
            <person name="Clum A."/>
            <person name="Ohm R."/>
            <person name="Martin F."/>
            <person name="Silar P."/>
            <person name="Natvig D."/>
            <person name="Lalanne C."/>
            <person name="Gautier V."/>
            <person name="Ament-Velasquez S.L."/>
            <person name="Kruys A."/>
            <person name="Hutchinson M.I."/>
            <person name="Powell A.J."/>
            <person name="Barry K."/>
            <person name="Miller A.N."/>
            <person name="Grigoriev I.V."/>
            <person name="Debuchy R."/>
            <person name="Gladieux P."/>
            <person name="Thoren M.H."/>
            <person name="Johannesson H."/>
        </authorList>
    </citation>
    <scope>NUCLEOTIDE SEQUENCE</scope>
    <source>
        <strain evidence="1">CBS 508.74</strain>
    </source>
</reference>
<dbReference type="Proteomes" id="UP001302812">
    <property type="component" value="Unassembled WGS sequence"/>
</dbReference>
<dbReference type="GeneID" id="89940418"/>